<dbReference type="Proteomes" id="UP000717981">
    <property type="component" value="Unassembled WGS sequence"/>
</dbReference>
<protein>
    <submittedName>
        <fullName evidence="2">Chemotaxis protein CheW</fullName>
    </submittedName>
</protein>
<evidence type="ECO:0000259" key="1">
    <source>
        <dbReference type="PROSITE" id="PS50851"/>
    </source>
</evidence>
<dbReference type="OrthoDB" id="5765252at2"/>
<accession>A0A921P684</accession>
<dbReference type="Pfam" id="PF01584">
    <property type="entry name" value="CheW"/>
    <property type="match status" value="1"/>
</dbReference>
<dbReference type="EMBL" id="PDWK01000002">
    <property type="protein sequence ID" value="KAF1690820.1"/>
    <property type="molecule type" value="Genomic_DNA"/>
</dbReference>
<dbReference type="RefSeq" id="WP_162123195.1">
    <property type="nucleotide sequence ID" value="NZ_PDWK01000002.1"/>
</dbReference>
<proteinExistence type="predicted"/>
<evidence type="ECO:0000313" key="3">
    <source>
        <dbReference type="Proteomes" id="UP000717981"/>
    </source>
</evidence>
<dbReference type="AlphaFoldDB" id="A0A921P684"/>
<dbReference type="GO" id="GO:0007165">
    <property type="term" value="P:signal transduction"/>
    <property type="evidence" value="ECO:0007669"/>
    <property type="project" value="InterPro"/>
</dbReference>
<feature type="domain" description="CheW-like" evidence="1">
    <location>
        <begin position="7"/>
        <end position="151"/>
    </location>
</feature>
<dbReference type="PROSITE" id="PS50851">
    <property type="entry name" value="CHEW"/>
    <property type="match status" value="1"/>
</dbReference>
<name>A0A921P684_9GAMM</name>
<gene>
    <name evidence="2" type="ORF">CR938_00895</name>
</gene>
<organism evidence="2 3">
    <name type="scientific">Pseudoxanthomonas taiwanensis</name>
    <dbReference type="NCBI Taxonomy" id="176598"/>
    <lineage>
        <taxon>Bacteria</taxon>
        <taxon>Pseudomonadati</taxon>
        <taxon>Pseudomonadota</taxon>
        <taxon>Gammaproteobacteria</taxon>
        <taxon>Lysobacterales</taxon>
        <taxon>Lysobacteraceae</taxon>
        <taxon>Pseudoxanthomonas</taxon>
    </lineage>
</organism>
<sequence length="158" mass="16751">MAYKSDEIRGVMIPVGTERLLLPNATVAEVLARVEVEPVAGAPEWLAGRIAWHGWQVPMIVFSRLAGLGEDPGAGLRRRAVVLKALGGDPELPYFALETAALPQLVAVPRDSLLADASEEDLPRGVQMRVLLGEQGALLPDLEGVEKMIGQALAAVAA</sequence>
<dbReference type="InterPro" id="IPR002545">
    <property type="entry name" value="CheW-lke_dom"/>
</dbReference>
<dbReference type="GO" id="GO:0006935">
    <property type="term" value="P:chemotaxis"/>
    <property type="evidence" value="ECO:0007669"/>
    <property type="project" value="InterPro"/>
</dbReference>
<dbReference type="InterPro" id="IPR036061">
    <property type="entry name" value="CheW-like_dom_sf"/>
</dbReference>
<reference evidence="2" key="1">
    <citation type="submission" date="2017-10" db="EMBL/GenBank/DDBJ databases">
        <title>Whole genome sequencing of members of genus Pseudoxanthomonas.</title>
        <authorList>
            <person name="Kumar S."/>
            <person name="Bansal K."/>
            <person name="Kaur A."/>
            <person name="Patil P."/>
            <person name="Sharma S."/>
            <person name="Patil P.B."/>
        </authorList>
    </citation>
    <scope>NUCLEOTIDE SEQUENCE</scope>
    <source>
        <strain evidence="2">DSM 22914</strain>
    </source>
</reference>
<keyword evidence="3" id="KW-1185">Reference proteome</keyword>
<dbReference type="SUPFAM" id="SSF50341">
    <property type="entry name" value="CheW-like"/>
    <property type="match status" value="1"/>
</dbReference>
<comment type="caution">
    <text evidence="2">The sequence shown here is derived from an EMBL/GenBank/DDBJ whole genome shotgun (WGS) entry which is preliminary data.</text>
</comment>
<evidence type="ECO:0000313" key="2">
    <source>
        <dbReference type="EMBL" id="KAF1690820.1"/>
    </source>
</evidence>
<dbReference type="Gene3D" id="2.40.50.180">
    <property type="entry name" value="CheA-289, Domain 4"/>
    <property type="match status" value="1"/>
</dbReference>